<sequence length="75" mass="8971">MSLKHQKFQPFSRPHQQCHRTGRTTDPKRPFDHLTKSHDEMNRTTSQRPFHQPRKPHTVATINWSKTSTHITHIH</sequence>
<organism evidence="2 3">
    <name type="scientific">Leptosia nina</name>
    <dbReference type="NCBI Taxonomy" id="320188"/>
    <lineage>
        <taxon>Eukaryota</taxon>
        <taxon>Metazoa</taxon>
        <taxon>Ecdysozoa</taxon>
        <taxon>Arthropoda</taxon>
        <taxon>Hexapoda</taxon>
        <taxon>Insecta</taxon>
        <taxon>Pterygota</taxon>
        <taxon>Neoptera</taxon>
        <taxon>Endopterygota</taxon>
        <taxon>Lepidoptera</taxon>
        <taxon>Glossata</taxon>
        <taxon>Ditrysia</taxon>
        <taxon>Papilionoidea</taxon>
        <taxon>Pieridae</taxon>
        <taxon>Pierinae</taxon>
        <taxon>Leptosia</taxon>
    </lineage>
</organism>
<reference evidence="2 3" key="1">
    <citation type="submission" date="2023-11" db="EMBL/GenBank/DDBJ databases">
        <authorList>
            <person name="Okamura Y."/>
        </authorList>
    </citation>
    <scope>NUCLEOTIDE SEQUENCE [LARGE SCALE GENOMIC DNA]</scope>
</reference>
<name>A0AAV1JVN3_9NEOP</name>
<protein>
    <submittedName>
        <fullName evidence="2">Uncharacterized protein</fullName>
    </submittedName>
</protein>
<evidence type="ECO:0000256" key="1">
    <source>
        <dbReference type="SAM" id="MobiDB-lite"/>
    </source>
</evidence>
<dbReference type="Proteomes" id="UP001497472">
    <property type="component" value="Unassembled WGS sequence"/>
</dbReference>
<accession>A0AAV1JVN3</accession>
<evidence type="ECO:0000313" key="3">
    <source>
        <dbReference type="Proteomes" id="UP001497472"/>
    </source>
</evidence>
<evidence type="ECO:0000313" key="2">
    <source>
        <dbReference type="EMBL" id="CAK1552937.1"/>
    </source>
</evidence>
<comment type="caution">
    <text evidence="2">The sequence shown here is derived from an EMBL/GenBank/DDBJ whole genome shotgun (WGS) entry which is preliminary data.</text>
</comment>
<keyword evidence="3" id="KW-1185">Reference proteome</keyword>
<feature type="region of interest" description="Disordered" evidence="1">
    <location>
        <begin position="1"/>
        <end position="57"/>
    </location>
</feature>
<proteinExistence type="predicted"/>
<feature type="compositionally biased region" description="Basic and acidic residues" evidence="1">
    <location>
        <begin position="23"/>
        <end position="42"/>
    </location>
</feature>
<gene>
    <name evidence="2" type="ORF">LNINA_LOCUS11962</name>
</gene>
<dbReference type="EMBL" id="CAVLEF010000198">
    <property type="protein sequence ID" value="CAK1552937.1"/>
    <property type="molecule type" value="Genomic_DNA"/>
</dbReference>
<dbReference type="AlphaFoldDB" id="A0AAV1JVN3"/>